<evidence type="ECO:0000313" key="2">
    <source>
        <dbReference type="Proteomes" id="UP000299102"/>
    </source>
</evidence>
<accession>A0A4C1UQW0</accession>
<evidence type="ECO:0000313" key="1">
    <source>
        <dbReference type="EMBL" id="GBP28366.1"/>
    </source>
</evidence>
<sequence>MEQLEGAITKALNKLELLKPPQRLRAEHKILPETMVMGPIEIGDSLEVKCVAFLPEGAGFDSDHGRIDL</sequence>
<proteinExistence type="predicted"/>
<keyword evidence="2" id="KW-1185">Reference proteome</keyword>
<gene>
    <name evidence="1" type="ORF">EVAR_102936_1</name>
</gene>
<dbReference type="Proteomes" id="UP000299102">
    <property type="component" value="Unassembled WGS sequence"/>
</dbReference>
<protein>
    <submittedName>
        <fullName evidence="1">Uncharacterized protein</fullName>
    </submittedName>
</protein>
<comment type="caution">
    <text evidence="1">The sequence shown here is derived from an EMBL/GenBank/DDBJ whole genome shotgun (WGS) entry which is preliminary data.</text>
</comment>
<dbReference type="AlphaFoldDB" id="A0A4C1UQW0"/>
<reference evidence="1 2" key="1">
    <citation type="journal article" date="2019" name="Commun. Biol.">
        <title>The bagworm genome reveals a unique fibroin gene that provides high tensile strength.</title>
        <authorList>
            <person name="Kono N."/>
            <person name="Nakamura H."/>
            <person name="Ohtoshi R."/>
            <person name="Tomita M."/>
            <person name="Numata K."/>
            <person name="Arakawa K."/>
        </authorList>
    </citation>
    <scope>NUCLEOTIDE SEQUENCE [LARGE SCALE GENOMIC DNA]</scope>
</reference>
<name>A0A4C1UQW0_EUMVA</name>
<organism evidence="1 2">
    <name type="scientific">Eumeta variegata</name>
    <name type="common">Bagworm moth</name>
    <name type="synonym">Eumeta japonica</name>
    <dbReference type="NCBI Taxonomy" id="151549"/>
    <lineage>
        <taxon>Eukaryota</taxon>
        <taxon>Metazoa</taxon>
        <taxon>Ecdysozoa</taxon>
        <taxon>Arthropoda</taxon>
        <taxon>Hexapoda</taxon>
        <taxon>Insecta</taxon>
        <taxon>Pterygota</taxon>
        <taxon>Neoptera</taxon>
        <taxon>Endopterygota</taxon>
        <taxon>Lepidoptera</taxon>
        <taxon>Glossata</taxon>
        <taxon>Ditrysia</taxon>
        <taxon>Tineoidea</taxon>
        <taxon>Psychidae</taxon>
        <taxon>Oiketicinae</taxon>
        <taxon>Eumeta</taxon>
    </lineage>
</organism>
<dbReference type="EMBL" id="BGZK01000206">
    <property type="protein sequence ID" value="GBP28366.1"/>
    <property type="molecule type" value="Genomic_DNA"/>
</dbReference>